<feature type="region of interest" description="Disordered" evidence="3">
    <location>
        <begin position="84"/>
        <end position="144"/>
    </location>
</feature>
<organism evidence="5 6">
    <name type="scientific">Peronospora destructor</name>
    <dbReference type="NCBI Taxonomy" id="86335"/>
    <lineage>
        <taxon>Eukaryota</taxon>
        <taxon>Sar</taxon>
        <taxon>Stramenopiles</taxon>
        <taxon>Oomycota</taxon>
        <taxon>Peronosporomycetes</taxon>
        <taxon>Peronosporales</taxon>
        <taxon>Peronosporaceae</taxon>
        <taxon>Peronospora</taxon>
    </lineage>
</organism>
<dbReference type="CDD" id="cd00024">
    <property type="entry name" value="CD_CSD"/>
    <property type="match status" value="1"/>
</dbReference>
<feature type="domain" description="Chromo" evidence="4">
    <location>
        <begin position="33"/>
        <end position="93"/>
    </location>
</feature>
<dbReference type="InterPro" id="IPR051219">
    <property type="entry name" value="Heterochromatin_chromo-domain"/>
</dbReference>
<dbReference type="GO" id="GO:0005634">
    <property type="term" value="C:nucleus"/>
    <property type="evidence" value="ECO:0007669"/>
    <property type="project" value="UniProtKB-SubCell"/>
</dbReference>
<evidence type="ECO:0000256" key="2">
    <source>
        <dbReference type="ARBA" id="ARBA00023242"/>
    </source>
</evidence>
<name>A0AAV0UKD6_9STRA</name>
<feature type="compositionally biased region" description="Basic and acidic residues" evidence="3">
    <location>
        <begin position="112"/>
        <end position="144"/>
    </location>
</feature>
<dbReference type="InterPro" id="IPR023780">
    <property type="entry name" value="Chromo_domain"/>
</dbReference>
<proteinExistence type="predicted"/>
<feature type="compositionally biased region" description="Basic residues" evidence="3">
    <location>
        <begin position="85"/>
        <end position="96"/>
    </location>
</feature>
<keyword evidence="6" id="KW-1185">Reference proteome</keyword>
<dbReference type="Gene3D" id="2.40.50.40">
    <property type="match status" value="1"/>
</dbReference>
<sequence length="166" mass="19314">MLEEVVSLGEKKLKTWSKCAKGGGFEANEAKFYTVDHIVKHRTRYNKRQYLVRWEHYSESADTWENADKLRIDVPDIVATLLRDQKKKPTTTKRRLGNKDAADKGPLNVDRVAGEQTKEKRRHITTDDEGKRDSTNEDIMSKDDCQIDLEEAELEEECRDRESTDK</sequence>
<dbReference type="SMART" id="SM00298">
    <property type="entry name" value="CHROMO"/>
    <property type="match status" value="1"/>
</dbReference>
<accession>A0AAV0UKD6</accession>
<comment type="caution">
    <text evidence="5">The sequence shown here is derived from an EMBL/GenBank/DDBJ whole genome shotgun (WGS) entry which is preliminary data.</text>
</comment>
<gene>
    <name evidence="5" type="ORF">PDE001_LOCUS6105</name>
</gene>
<protein>
    <recommendedName>
        <fullName evidence="4">Chromo domain-containing protein</fullName>
    </recommendedName>
</protein>
<comment type="subcellular location">
    <subcellularLocation>
        <location evidence="1">Nucleus</location>
    </subcellularLocation>
</comment>
<evidence type="ECO:0000256" key="1">
    <source>
        <dbReference type="ARBA" id="ARBA00004123"/>
    </source>
</evidence>
<dbReference type="InterPro" id="IPR000953">
    <property type="entry name" value="Chromo/chromo_shadow_dom"/>
</dbReference>
<dbReference type="InterPro" id="IPR016197">
    <property type="entry name" value="Chromo-like_dom_sf"/>
</dbReference>
<evidence type="ECO:0000259" key="4">
    <source>
        <dbReference type="PROSITE" id="PS50013"/>
    </source>
</evidence>
<reference evidence="5" key="1">
    <citation type="submission" date="2022-12" db="EMBL/GenBank/DDBJ databases">
        <authorList>
            <person name="Webb A."/>
        </authorList>
    </citation>
    <scope>NUCLEOTIDE SEQUENCE</scope>
    <source>
        <strain evidence="5">Pd1</strain>
    </source>
</reference>
<evidence type="ECO:0000256" key="3">
    <source>
        <dbReference type="SAM" id="MobiDB-lite"/>
    </source>
</evidence>
<dbReference type="Proteomes" id="UP001162029">
    <property type="component" value="Unassembled WGS sequence"/>
</dbReference>
<keyword evidence="2" id="KW-0539">Nucleus</keyword>
<dbReference type="Pfam" id="PF00385">
    <property type="entry name" value="Chromo"/>
    <property type="match status" value="1"/>
</dbReference>
<evidence type="ECO:0000313" key="6">
    <source>
        <dbReference type="Proteomes" id="UP001162029"/>
    </source>
</evidence>
<dbReference type="PANTHER" id="PTHR22812">
    <property type="entry name" value="CHROMOBOX PROTEIN"/>
    <property type="match status" value="1"/>
</dbReference>
<dbReference type="AlphaFoldDB" id="A0AAV0UKD6"/>
<dbReference type="PROSITE" id="PS50013">
    <property type="entry name" value="CHROMO_2"/>
    <property type="match status" value="1"/>
</dbReference>
<dbReference type="EMBL" id="CANTFM010001145">
    <property type="protein sequence ID" value="CAI5735741.1"/>
    <property type="molecule type" value="Genomic_DNA"/>
</dbReference>
<dbReference type="SUPFAM" id="SSF54160">
    <property type="entry name" value="Chromo domain-like"/>
    <property type="match status" value="1"/>
</dbReference>
<evidence type="ECO:0000313" key="5">
    <source>
        <dbReference type="EMBL" id="CAI5735741.1"/>
    </source>
</evidence>